<dbReference type="InterPro" id="IPR044595">
    <property type="entry name" value="KMD1-4"/>
</dbReference>
<proteinExistence type="predicted"/>
<dbReference type="SMART" id="SM00612">
    <property type="entry name" value="Kelch"/>
    <property type="match status" value="2"/>
</dbReference>
<dbReference type="PANTHER" id="PTHR46407">
    <property type="entry name" value="OS02G0208700 PROTEIN"/>
    <property type="match status" value="1"/>
</dbReference>
<dbReference type="Gene3D" id="2.120.10.80">
    <property type="entry name" value="Kelch-type beta propeller"/>
    <property type="match status" value="1"/>
</dbReference>
<name>A0AA88APD8_FICCA</name>
<dbReference type="Pfam" id="PF01344">
    <property type="entry name" value="Kelch_1"/>
    <property type="match status" value="2"/>
</dbReference>
<dbReference type="GO" id="GO:2000762">
    <property type="term" value="P:regulation of phenylpropanoid metabolic process"/>
    <property type="evidence" value="ECO:0007669"/>
    <property type="project" value="InterPro"/>
</dbReference>
<dbReference type="InterPro" id="IPR036047">
    <property type="entry name" value="F-box-like_dom_sf"/>
</dbReference>
<comment type="caution">
    <text evidence="2">The sequence shown here is derived from an EMBL/GenBank/DDBJ whole genome shotgun (WGS) entry which is preliminary data.</text>
</comment>
<dbReference type="InterPro" id="IPR006652">
    <property type="entry name" value="Kelch_1"/>
</dbReference>
<dbReference type="SUPFAM" id="SSF81383">
    <property type="entry name" value="F-box domain"/>
    <property type="match status" value="1"/>
</dbReference>
<protein>
    <recommendedName>
        <fullName evidence="1">F-box domain-containing protein</fullName>
    </recommendedName>
</protein>
<dbReference type="SUPFAM" id="SSF117281">
    <property type="entry name" value="Kelch motif"/>
    <property type="match status" value="1"/>
</dbReference>
<dbReference type="InterPro" id="IPR015915">
    <property type="entry name" value="Kelch-typ_b-propeller"/>
</dbReference>
<dbReference type="Gene3D" id="1.20.1280.50">
    <property type="match status" value="1"/>
</dbReference>
<organism evidence="2 3">
    <name type="scientific">Ficus carica</name>
    <name type="common">Common fig</name>
    <dbReference type="NCBI Taxonomy" id="3494"/>
    <lineage>
        <taxon>Eukaryota</taxon>
        <taxon>Viridiplantae</taxon>
        <taxon>Streptophyta</taxon>
        <taxon>Embryophyta</taxon>
        <taxon>Tracheophyta</taxon>
        <taxon>Spermatophyta</taxon>
        <taxon>Magnoliopsida</taxon>
        <taxon>eudicotyledons</taxon>
        <taxon>Gunneridae</taxon>
        <taxon>Pentapetalae</taxon>
        <taxon>rosids</taxon>
        <taxon>fabids</taxon>
        <taxon>Rosales</taxon>
        <taxon>Moraceae</taxon>
        <taxon>Ficeae</taxon>
        <taxon>Ficus</taxon>
    </lineage>
</organism>
<reference evidence="2" key="1">
    <citation type="submission" date="2023-07" db="EMBL/GenBank/DDBJ databases">
        <title>draft genome sequence of fig (Ficus carica).</title>
        <authorList>
            <person name="Takahashi T."/>
            <person name="Nishimura K."/>
        </authorList>
    </citation>
    <scope>NUCLEOTIDE SEQUENCE</scope>
</reference>
<feature type="domain" description="F-box" evidence="1">
    <location>
        <begin position="11"/>
        <end position="51"/>
    </location>
</feature>
<dbReference type="SMART" id="SM00256">
    <property type="entry name" value="FBOX"/>
    <property type="match status" value="1"/>
</dbReference>
<evidence type="ECO:0000259" key="1">
    <source>
        <dbReference type="SMART" id="SM00256"/>
    </source>
</evidence>
<evidence type="ECO:0000313" key="2">
    <source>
        <dbReference type="EMBL" id="GMN55965.1"/>
    </source>
</evidence>
<dbReference type="Pfam" id="PF00646">
    <property type="entry name" value="F-box"/>
    <property type="match status" value="1"/>
</dbReference>
<dbReference type="GO" id="GO:0080037">
    <property type="term" value="P:negative regulation of cytokinin-activated signaling pathway"/>
    <property type="evidence" value="ECO:0007669"/>
    <property type="project" value="InterPro"/>
</dbReference>
<accession>A0AA88APD8</accession>
<dbReference type="PANTHER" id="PTHR46407:SF4">
    <property type="entry name" value="F-BOX DOMAIN-CONTAINING PROTEIN"/>
    <property type="match status" value="1"/>
</dbReference>
<dbReference type="EMBL" id="BTGU01000060">
    <property type="protein sequence ID" value="GMN55965.1"/>
    <property type="molecule type" value="Genomic_DNA"/>
</dbReference>
<dbReference type="Gramene" id="FCD_00026435-RA">
    <property type="protein sequence ID" value="FCD_00026435-RA:cds"/>
    <property type="gene ID" value="FCD_00026435"/>
</dbReference>
<evidence type="ECO:0000313" key="3">
    <source>
        <dbReference type="Proteomes" id="UP001187192"/>
    </source>
</evidence>
<dbReference type="CDD" id="cd22152">
    <property type="entry name" value="F-box_AtAFR-like"/>
    <property type="match status" value="1"/>
</dbReference>
<keyword evidence="3" id="KW-1185">Reference proteome</keyword>
<gene>
    <name evidence="2" type="ORF">TIFTF001_025077</name>
</gene>
<dbReference type="InterPro" id="IPR001810">
    <property type="entry name" value="F-box_dom"/>
</dbReference>
<dbReference type="AlphaFoldDB" id="A0AA88APD8"/>
<dbReference type="Proteomes" id="UP001187192">
    <property type="component" value="Unassembled WGS sequence"/>
</dbReference>
<sequence length="340" mass="37755">MTEFTELIPGLPEELALECLSRLYFSTHRVAARVCSRWRSLFQSRDFYYQRKLTGHTRKVACLVQLLPVQAGSDRLKPTSPPAYGVSIYDPVSGAWDRINPVPKYPNGLPLFCQLASSEGKLVLMGGWDPASYDPVRDVFVYDFTTRRWRQGRDMPEARSFFAAGEVGGRVFVAGGHDESKNALSSAWAYDVAADEWAELPRMSQERDECEGLVIGSDFWVVSGYRTETQGGFVASAERFDSAAGEWRCVEDAWVASRCPRSNVGVGKDGRLFCWAESESAVRVGACGIELGGRTYVSGSNCQGGSPEFFMVEGQNGKFMRIEVPDEFLRFVQSGCCVEV</sequence>